<reference evidence="10 11" key="1">
    <citation type="journal article" date="2016" name="BMC Genomics">
        <title>Genomic analysis of the nitrate-respiring Sphingopyxis granuli (formerly Sphingomonas macrogoltabida) strain TFA.</title>
        <authorList>
            <person name="Garcia-Romero I."/>
            <person name="Perez-Pulido A.J."/>
            <person name="Gonzalez-Flores Y.E."/>
            <person name="Reyes-Ramirez F."/>
            <person name="Santero E."/>
            <person name="Floriano B."/>
        </authorList>
    </citation>
    <scope>NUCLEOTIDE SEQUENCE [LARGE SCALE GENOMIC DNA]</scope>
    <source>
        <strain evidence="10 11">TFA</strain>
    </source>
</reference>
<dbReference type="Gene3D" id="2.10.109.10">
    <property type="entry name" value="Umud Fragment, subunit A"/>
    <property type="match status" value="2"/>
</dbReference>
<dbReference type="InterPro" id="IPR036286">
    <property type="entry name" value="LexA/Signal_pep-like_sf"/>
</dbReference>
<dbReference type="PROSITE" id="PS00760">
    <property type="entry name" value="SPASE_I_2"/>
    <property type="match status" value="1"/>
</dbReference>
<dbReference type="GO" id="GO:0004252">
    <property type="term" value="F:serine-type endopeptidase activity"/>
    <property type="evidence" value="ECO:0007669"/>
    <property type="project" value="InterPro"/>
</dbReference>
<comment type="similarity">
    <text evidence="2 7">Belongs to the peptidase S26 family.</text>
</comment>
<keyword evidence="5 7" id="KW-0378">Hydrolase</keyword>
<evidence type="ECO:0000256" key="8">
    <source>
        <dbReference type="SAM" id="MobiDB-lite"/>
    </source>
</evidence>
<gene>
    <name evidence="10" type="primary">lepB</name>
    <name evidence="10" type="ORF">SGRAN_1997</name>
</gene>
<dbReference type="GO" id="GO:0016020">
    <property type="term" value="C:membrane"/>
    <property type="evidence" value="ECO:0007669"/>
    <property type="project" value="UniProtKB-SubCell"/>
</dbReference>
<dbReference type="NCBIfam" id="TIGR02227">
    <property type="entry name" value="sigpep_I_bact"/>
    <property type="match status" value="1"/>
</dbReference>
<feature type="active site" evidence="6">
    <location>
        <position position="125"/>
    </location>
</feature>
<dbReference type="InterPro" id="IPR019757">
    <property type="entry name" value="Pept_S26A_signal_pept_1_Lys-AS"/>
</dbReference>
<dbReference type="AlphaFoldDB" id="A0AA86GLH7"/>
<dbReference type="CDD" id="cd06530">
    <property type="entry name" value="S26_SPase_I"/>
    <property type="match status" value="1"/>
</dbReference>
<dbReference type="Pfam" id="PF10502">
    <property type="entry name" value="Peptidase_S26"/>
    <property type="match status" value="1"/>
</dbReference>
<feature type="region of interest" description="Disordered" evidence="8">
    <location>
        <begin position="1"/>
        <end position="27"/>
    </location>
</feature>
<keyword evidence="7" id="KW-0812">Transmembrane</keyword>
<dbReference type="KEGG" id="sgi:SGRAN_1997"/>
<evidence type="ECO:0000313" key="10">
    <source>
        <dbReference type="EMBL" id="AMG74374.1"/>
    </source>
</evidence>
<evidence type="ECO:0000259" key="9">
    <source>
        <dbReference type="Pfam" id="PF10502"/>
    </source>
</evidence>
<dbReference type="EMBL" id="CP012199">
    <property type="protein sequence ID" value="AMG74374.1"/>
    <property type="molecule type" value="Genomic_DNA"/>
</dbReference>
<feature type="domain" description="Peptidase S26" evidence="9">
    <location>
        <begin position="35"/>
        <end position="267"/>
    </location>
</feature>
<dbReference type="InterPro" id="IPR000223">
    <property type="entry name" value="Pept_S26A_signal_pept_1"/>
</dbReference>
<name>A0AA86GLH7_9SPHN</name>
<dbReference type="Proteomes" id="UP000058599">
    <property type="component" value="Chromosome"/>
</dbReference>
<dbReference type="PRINTS" id="PR00727">
    <property type="entry name" value="LEADERPTASE"/>
</dbReference>
<dbReference type="PANTHER" id="PTHR43390">
    <property type="entry name" value="SIGNAL PEPTIDASE I"/>
    <property type="match status" value="1"/>
</dbReference>
<keyword evidence="11" id="KW-1185">Reference proteome</keyword>
<evidence type="ECO:0000256" key="2">
    <source>
        <dbReference type="ARBA" id="ARBA00009370"/>
    </source>
</evidence>
<comment type="catalytic activity">
    <reaction evidence="1 7">
        <text>Cleavage of hydrophobic, N-terminal signal or leader sequences from secreted and periplasmic proteins.</text>
        <dbReference type="EC" id="3.4.21.89"/>
    </reaction>
</comment>
<evidence type="ECO:0000313" key="11">
    <source>
        <dbReference type="Proteomes" id="UP000058599"/>
    </source>
</evidence>
<comment type="subcellular location">
    <subcellularLocation>
        <location evidence="7">Membrane</location>
        <topology evidence="7">Single-pass type II membrane protein</topology>
    </subcellularLocation>
</comment>
<accession>A0AA86GLH7</accession>
<protein>
    <recommendedName>
        <fullName evidence="4 7">Signal peptidase I</fullName>
        <ecNumber evidence="3 7">3.4.21.89</ecNumber>
    </recommendedName>
</protein>
<dbReference type="GO" id="GO:0009003">
    <property type="term" value="F:signal peptidase activity"/>
    <property type="evidence" value="ECO:0007669"/>
    <property type="project" value="UniProtKB-EC"/>
</dbReference>
<feature type="compositionally biased region" description="Low complexity" evidence="8">
    <location>
        <begin position="1"/>
        <end position="17"/>
    </location>
</feature>
<evidence type="ECO:0000256" key="5">
    <source>
        <dbReference type="ARBA" id="ARBA00022801"/>
    </source>
</evidence>
<evidence type="ECO:0000256" key="1">
    <source>
        <dbReference type="ARBA" id="ARBA00000677"/>
    </source>
</evidence>
<evidence type="ECO:0000256" key="6">
    <source>
        <dbReference type="PIRSR" id="PIRSR600223-1"/>
    </source>
</evidence>
<keyword evidence="7" id="KW-0645">Protease</keyword>
<evidence type="ECO:0000256" key="3">
    <source>
        <dbReference type="ARBA" id="ARBA00013208"/>
    </source>
</evidence>
<dbReference type="PANTHER" id="PTHR43390:SF1">
    <property type="entry name" value="CHLOROPLAST PROCESSING PEPTIDASE"/>
    <property type="match status" value="1"/>
</dbReference>
<feature type="transmembrane region" description="Helical" evidence="7">
    <location>
        <begin position="37"/>
        <end position="58"/>
    </location>
</feature>
<sequence length="298" mass="32680">MRGMTDASATARNSAAPTPAPPAPAPMSAKEEAVDTIRFLALLAVAVLIFRSFFLSPFNIPSESMQPRLLIGDYLLVNKMAYGYSKYSLPFSVPLIPGRIFPRTPERGDVVVFKAPPVNDNDYIKRVIGLPGDTVQVKDGAVWLNGRPLKREPMPDFVIPVTQNMIDASRAMGTLPCYSPEFEETAADGGRQCRYKQFRETMPNGKSYPILDITTIQQDNTPPVTVPAGHLFLMGDNRDRSADSRFPAVENEGIGLVPEENLVGHALVGMFSTDGSASWLNPISWFTAARWSRIGDGF</sequence>
<keyword evidence="7" id="KW-0472">Membrane</keyword>
<keyword evidence="7" id="KW-1133">Transmembrane helix</keyword>
<organism evidence="10 11">
    <name type="scientific">Sphingopyxis granuli</name>
    <dbReference type="NCBI Taxonomy" id="267128"/>
    <lineage>
        <taxon>Bacteria</taxon>
        <taxon>Pseudomonadati</taxon>
        <taxon>Pseudomonadota</taxon>
        <taxon>Alphaproteobacteria</taxon>
        <taxon>Sphingomonadales</taxon>
        <taxon>Sphingomonadaceae</taxon>
        <taxon>Sphingopyxis</taxon>
    </lineage>
</organism>
<evidence type="ECO:0000256" key="7">
    <source>
        <dbReference type="RuleBase" id="RU362042"/>
    </source>
</evidence>
<dbReference type="GO" id="GO:0006465">
    <property type="term" value="P:signal peptide processing"/>
    <property type="evidence" value="ECO:0007669"/>
    <property type="project" value="InterPro"/>
</dbReference>
<evidence type="ECO:0000256" key="4">
    <source>
        <dbReference type="ARBA" id="ARBA00019232"/>
    </source>
</evidence>
<dbReference type="EC" id="3.4.21.89" evidence="3 7"/>
<dbReference type="SUPFAM" id="SSF51306">
    <property type="entry name" value="LexA/Signal peptidase"/>
    <property type="match status" value="1"/>
</dbReference>
<proteinExistence type="inferred from homology"/>
<dbReference type="InterPro" id="IPR019533">
    <property type="entry name" value="Peptidase_S26"/>
</dbReference>
<feature type="active site" evidence="6">
    <location>
        <position position="64"/>
    </location>
</feature>